<dbReference type="AlphaFoldDB" id="A0A158KU96"/>
<evidence type="ECO:0000313" key="2">
    <source>
        <dbReference type="Proteomes" id="UP000054770"/>
    </source>
</evidence>
<reference evidence="1" key="1">
    <citation type="submission" date="2016-01" db="EMBL/GenBank/DDBJ databases">
        <authorList>
            <person name="Peeters C."/>
        </authorList>
    </citation>
    <scope>NUCLEOTIDE SEQUENCE [LARGE SCALE GENOMIC DNA]</scope>
    <source>
        <strain evidence="1">LMG 22940</strain>
    </source>
</reference>
<dbReference type="SUPFAM" id="SSF56801">
    <property type="entry name" value="Acetyl-CoA synthetase-like"/>
    <property type="match status" value="1"/>
</dbReference>
<gene>
    <name evidence="1" type="ORF">AWB68_07130</name>
</gene>
<accession>A0A158KU96</accession>
<dbReference type="Proteomes" id="UP000054770">
    <property type="component" value="Unassembled WGS sequence"/>
</dbReference>
<name>A0A158KU96_9BURK</name>
<dbReference type="EMBL" id="FCON02000149">
    <property type="protein sequence ID" value="SAL84001.1"/>
    <property type="molecule type" value="Genomic_DNA"/>
</dbReference>
<protein>
    <submittedName>
        <fullName evidence="1">Acyl-CoA synthetase</fullName>
    </submittedName>
</protein>
<dbReference type="InterPro" id="IPR045851">
    <property type="entry name" value="AMP-bd_C_sf"/>
</dbReference>
<sequence>MDRRASCRPRRWTIDVFATLRPGANTTVDELMSYVANRVDEAPAKPKWITLIAKMPMTNVGKIYKPELRMMAAQAVVTARVNEVWAESKEAAPCPRVRIDAQKGIEVLLDEPALGDRAAQVRERLRQVLAPLPIKTTVTFDVPAERNAS</sequence>
<comment type="caution">
    <text evidence="1">The sequence shown here is derived from an EMBL/GenBank/DDBJ whole genome shotgun (WGS) entry which is preliminary data.</text>
</comment>
<evidence type="ECO:0000313" key="1">
    <source>
        <dbReference type="EMBL" id="SAL84001.1"/>
    </source>
</evidence>
<organism evidence="1 2">
    <name type="scientific">Caballeronia choica</name>
    <dbReference type="NCBI Taxonomy" id="326476"/>
    <lineage>
        <taxon>Bacteria</taxon>
        <taxon>Pseudomonadati</taxon>
        <taxon>Pseudomonadota</taxon>
        <taxon>Betaproteobacteria</taxon>
        <taxon>Burkholderiales</taxon>
        <taxon>Burkholderiaceae</taxon>
        <taxon>Caballeronia</taxon>
    </lineage>
</organism>
<keyword evidence="2" id="KW-1185">Reference proteome</keyword>
<dbReference type="Gene3D" id="3.30.300.30">
    <property type="match status" value="1"/>
</dbReference>
<proteinExistence type="predicted"/>